<evidence type="ECO:0000256" key="3">
    <source>
        <dbReference type="ARBA" id="ARBA00022801"/>
    </source>
</evidence>
<dbReference type="InterPro" id="IPR038765">
    <property type="entry name" value="Papain-like_cys_pep_sf"/>
</dbReference>
<evidence type="ECO:0000256" key="2">
    <source>
        <dbReference type="ARBA" id="ARBA00022670"/>
    </source>
</evidence>
<comment type="caution">
    <text evidence="8">The sequence shown here is derived from an EMBL/GenBank/DDBJ whole genome shotgun (WGS) entry which is preliminary data.</text>
</comment>
<feature type="domain" description="NlpC/P60" evidence="7">
    <location>
        <begin position="486"/>
        <end position="606"/>
    </location>
</feature>
<organism evidence="8 9">
    <name type="scientific">Alkalicoccus luteus</name>
    <dbReference type="NCBI Taxonomy" id="1237094"/>
    <lineage>
        <taxon>Bacteria</taxon>
        <taxon>Bacillati</taxon>
        <taxon>Bacillota</taxon>
        <taxon>Bacilli</taxon>
        <taxon>Bacillales</taxon>
        <taxon>Bacillaceae</taxon>
        <taxon>Alkalicoccus</taxon>
    </lineage>
</organism>
<name>A0A969PR01_9BACI</name>
<dbReference type="PANTHER" id="PTHR47053:SF1">
    <property type="entry name" value="MUREIN DD-ENDOPEPTIDASE MEPH-RELATED"/>
    <property type="match status" value="1"/>
</dbReference>
<protein>
    <submittedName>
        <fullName evidence="8">Glycoside hydrolase</fullName>
    </submittedName>
</protein>
<proteinExistence type="inferred from homology"/>
<dbReference type="PROSITE" id="PS51935">
    <property type="entry name" value="NLPC_P60"/>
    <property type="match status" value="1"/>
</dbReference>
<dbReference type="InterPro" id="IPR000064">
    <property type="entry name" value="NLP_P60_dom"/>
</dbReference>
<dbReference type="InterPro" id="IPR002477">
    <property type="entry name" value="Peptidoglycan-bd-like"/>
</dbReference>
<dbReference type="InterPro" id="IPR051202">
    <property type="entry name" value="Peptidase_C40"/>
</dbReference>
<dbReference type="Gene3D" id="1.10.101.10">
    <property type="entry name" value="PGBD-like superfamily/PGBD"/>
    <property type="match status" value="5"/>
</dbReference>
<dbReference type="Proteomes" id="UP000752012">
    <property type="component" value="Unassembled WGS sequence"/>
</dbReference>
<sequence length="606" mass="62661">MKVEMSSVRTAVVSTVAATGVMFAAPAVTEAAFGDQTLRVGMSNSDVSTLQEKLKEKGHYTYTVDGVFGPLTRQAVRDFQRANNLQVDGIAGPQTFGALGTSSSSSSNSSSNSSSSSSGSSSQKSISSASAAQMNASQVLRPGSSGSAVEQLQINLGKIGFYKQSQTTGSYGNSTRDAVRDFQRARNLSVDGIAGPQTLGQLNREVNASSGSSSSGSSSSGSSSTILRSGSSGEQVRSLQNRLKELNYFSGSVNGSYNSATQQAVRDFQRAAGIGVDGIAGPQTFGALENASPRSSGSSGNASSGSSSSGSSTSTATLRSGSTGESVRSLQRTLTDLNYYSGPISSTFGPQTQQAVRDFQRAAGIGVDGVAGPQTFRALENASPRSSSGSSGGSNASSGSSSNTVLQHGARNDNVRELQDRLKAAGFFSGTSTGYFGDVTKRAVTQFQQRWGLTADGIVTTSTWNKLEEVSSIHQGNATPGSSGGGFNVTNLIADASALIGVPYRWGGTTTAGFDCSGFIQYVFKQNGKNLPRTAAQQHAAGSHVSSSNRRVGDIVFFETYTSGPSHNGIYIGNGQFIHAGSSTGVTIASLSSSYWSQRYLGTRRH</sequence>
<feature type="compositionally biased region" description="Low complexity" evidence="5">
    <location>
        <begin position="102"/>
        <end position="137"/>
    </location>
</feature>
<evidence type="ECO:0000313" key="9">
    <source>
        <dbReference type="Proteomes" id="UP000752012"/>
    </source>
</evidence>
<dbReference type="InterPro" id="IPR036366">
    <property type="entry name" value="PGBDSf"/>
</dbReference>
<comment type="similarity">
    <text evidence="1">Belongs to the peptidase C40 family.</text>
</comment>
<dbReference type="GO" id="GO:0008234">
    <property type="term" value="F:cysteine-type peptidase activity"/>
    <property type="evidence" value="ECO:0007669"/>
    <property type="project" value="UniProtKB-KW"/>
</dbReference>
<dbReference type="PANTHER" id="PTHR47053">
    <property type="entry name" value="MUREIN DD-ENDOPEPTIDASE MEPH-RELATED"/>
    <property type="match status" value="1"/>
</dbReference>
<feature type="region of interest" description="Disordered" evidence="5">
    <location>
        <begin position="380"/>
        <end position="407"/>
    </location>
</feature>
<feature type="region of interest" description="Disordered" evidence="5">
    <location>
        <begin position="96"/>
        <end position="146"/>
    </location>
</feature>
<dbReference type="RefSeq" id="WP_168005939.1">
    <property type="nucleotide sequence ID" value="NZ_JAATHJ010000008.1"/>
</dbReference>
<keyword evidence="2" id="KW-0645">Protease</keyword>
<evidence type="ECO:0000256" key="5">
    <source>
        <dbReference type="SAM" id="MobiDB-lite"/>
    </source>
</evidence>
<feature type="region of interest" description="Disordered" evidence="5">
    <location>
        <begin position="285"/>
        <end position="329"/>
    </location>
</feature>
<feature type="compositionally biased region" description="Low complexity" evidence="5">
    <location>
        <begin position="386"/>
        <end position="403"/>
    </location>
</feature>
<feature type="signal peptide" evidence="6">
    <location>
        <begin position="1"/>
        <end position="24"/>
    </location>
</feature>
<dbReference type="SUPFAM" id="SSF54001">
    <property type="entry name" value="Cysteine proteinases"/>
    <property type="match status" value="1"/>
</dbReference>
<evidence type="ECO:0000256" key="1">
    <source>
        <dbReference type="ARBA" id="ARBA00007074"/>
    </source>
</evidence>
<dbReference type="SUPFAM" id="SSF47090">
    <property type="entry name" value="PGBD-like"/>
    <property type="match status" value="5"/>
</dbReference>
<dbReference type="Gene3D" id="3.90.1720.10">
    <property type="entry name" value="endopeptidase domain like (from Nostoc punctiforme)"/>
    <property type="match status" value="1"/>
</dbReference>
<keyword evidence="3 8" id="KW-0378">Hydrolase</keyword>
<keyword evidence="4" id="KW-0788">Thiol protease</keyword>
<evidence type="ECO:0000313" key="8">
    <source>
        <dbReference type="EMBL" id="NJP37409.1"/>
    </source>
</evidence>
<dbReference type="AlphaFoldDB" id="A0A969PR01"/>
<dbReference type="Pfam" id="PF00877">
    <property type="entry name" value="NLPC_P60"/>
    <property type="match status" value="1"/>
</dbReference>
<keyword evidence="6" id="KW-0732">Signal</keyword>
<dbReference type="GO" id="GO:0006508">
    <property type="term" value="P:proteolysis"/>
    <property type="evidence" value="ECO:0007669"/>
    <property type="project" value="UniProtKB-KW"/>
</dbReference>
<gene>
    <name evidence="8" type="ORF">HCN83_07385</name>
</gene>
<reference evidence="8 9" key="1">
    <citation type="submission" date="2020-03" db="EMBL/GenBank/DDBJ databases">
        <title>Assessment of the enzymatic potential of alkaline-tolerant lipase obtained from Bacillus luteus H11 (technogenic soil) for the bioremediation of saline soils contaminated with petroleum substances.</title>
        <authorList>
            <person name="Kalwasinska A."/>
        </authorList>
    </citation>
    <scope>NUCLEOTIDE SEQUENCE [LARGE SCALE GENOMIC DNA]</scope>
    <source>
        <strain evidence="8 9">H11</strain>
    </source>
</reference>
<feature type="chain" id="PRO_5039154414" evidence="6">
    <location>
        <begin position="25"/>
        <end position="606"/>
    </location>
</feature>
<evidence type="ECO:0000256" key="4">
    <source>
        <dbReference type="ARBA" id="ARBA00022807"/>
    </source>
</evidence>
<accession>A0A969PR01</accession>
<evidence type="ECO:0000259" key="7">
    <source>
        <dbReference type="PROSITE" id="PS51935"/>
    </source>
</evidence>
<dbReference type="EMBL" id="JAATHJ010000008">
    <property type="protein sequence ID" value="NJP37409.1"/>
    <property type="molecule type" value="Genomic_DNA"/>
</dbReference>
<dbReference type="InterPro" id="IPR036365">
    <property type="entry name" value="PGBD-like_sf"/>
</dbReference>
<feature type="compositionally biased region" description="Low complexity" evidence="5">
    <location>
        <begin position="209"/>
        <end position="233"/>
    </location>
</feature>
<dbReference type="Pfam" id="PF01471">
    <property type="entry name" value="PG_binding_1"/>
    <property type="match status" value="5"/>
</dbReference>
<evidence type="ECO:0000256" key="6">
    <source>
        <dbReference type="SAM" id="SignalP"/>
    </source>
</evidence>
<feature type="compositionally biased region" description="Low complexity" evidence="5">
    <location>
        <begin position="292"/>
        <end position="324"/>
    </location>
</feature>
<keyword evidence="9" id="KW-1185">Reference proteome</keyword>
<feature type="region of interest" description="Disordered" evidence="5">
    <location>
        <begin position="206"/>
        <end position="237"/>
    </location>
</feature>